<dbReference type="PANTHER" id="PTHR32308">
    <property type="entry name" value="LYASE BETA SUBUNIT, PUTATIVE (AFU_ORTHOLOGUE AFUA_4G13030)-RELATED"/>
    <property type="match status" value="1"/>
</dbReference>
<dbReference type="PIRSF" id="PIRSF015582">
    <property type="entry name" value="Cit_lyase_B"/>
    <property type="match status" value="1"/>
</dbReference>
<dbReference type="AlphaFoldDB" id="A0A1H6G5D7"/>
<dbReference type="GO" id="GO:0000287">
    <property type="term" value="F:magnesium ion binding"/>
    <property type="evidence" value="ECO:0007669"/>
    <property type="project" value="TreeGrafter"/>
</dbReference>
<dbReference type="PANTHER" id="PTHR32308:SF0">
    <property type="entry name" value="HPCH_HPAI ALDOLASE_CITRATE LYASE DOMAIN-CONTAINING PROTEIN"/>
    <property type="match status" value="1"/>
</dbReference>
<dbReference type="InterPro" id="IPR011206">
    <property type="entry name" value="Citrate_lyase_beta/mcl1/mcl2"/>
</dbReference>
<dbReference type="Gene3D" id="3.20.20.60">
    <property type="entry name" value="Phosphoenolpyruvate-binding domains"/>
    <property type="match status" value="1"/>
</dbReference>
<dbReference type="EMBL" id="FNWL01000005">
    <property type="protein sequence ID" value="SEH17802.1"/>
    <property type="molecule type" value="Genomic_DNA"/>
</dbReference>
<comment type="cofactor">
    <cofactor evidence="1">
        <name>Mg(2+)</name>
        <dbReference type="ChEBI" id="CHEBI:18420"/>
    </cofactor>
</comment>
<dbReference type="SUPFAM" id="SSF51621">
    <property type="entry name" value="Phosphoenolpyruvate/pyruvate domain"/>
    <property type="match status" value="1"/>
</dbReference>
<evidence type="ECO:0000313" key="5">
    <source>
        <dbReference type="EMBL" id="SEH17802.1"/>
    </source>
</evidence>
<dbReference type="OrthoDB" id="9170at2157"/>
<evidence type="ECO:0000256" key="1">
    <source>
        <dbReference type="ARBA" id="ARBA00001946"/>
    </source>
</evidence>
<accession>A0A1H6G5D7</accession>
<dbReference type="InterPro" id="IPR040442">
    <property type="entry name" value="Pyrv_kinase-like_dom_sf"/>
</dbReference>
<name>A0A1H6G5D7_9EURY</name>
<keyword evidence="6" id="KW-1185">Reference proteome</keyword>
<sequence>MPSIARSTLFTPGDEPEMMRKAVDTEADAVTLDLEDSVAPASKPTAREEVCRFLDSAAREGSPRLGVRMNPLSAGGSDDLNAIIGGPRDPAYLVVPMVDRASDVRAVTAELDDRGSSVSVRASIETARGVLNAPEIASSPGVSGLGFGGEDLSAAVGATVTVGDELQYARQRIVMAAAAAGITTTDTVYIDIEDPEGLRETALTAKRLGYDGKSAIHPAQTSVINDVFTPTRAELEAAERIVEAFEESEGGVVRVDGQMIDRPVYEQARRTLDRGPNSNDSE</sequence>
<evidence type="ECO:0000256" key="3">
    <source>
        <dbReference type="ARBA" id="ARBA00022842"/>
    </source>
</evidence>
<gene>
    <name evidence="5" type="ORF">SAMN04487967_3384</name>
</gene>
<feature type="domain" description="HpcH/HpaI aldolase/citrate lyase" evidence="4">
    <location>
        <begin position="6"/>
        <end position="218"/>
    </location>
</feature>
<dbReference type="Pfam" id="PF03328">
    <property type="entry name" value="HpcH_HpaI"/>
    <property type="match status" value="1"/>
</dbReference>
<dbReference type="Proteomes" id="UP000199112">
    <property type="component" value="Unassembled WGS sequence"/>
</dbReference>
<evidence type="ECO:0000259" key="4">
    <source>
        <dbReference type="Pfam" id="PF03328"/>
    </source>
</evidence>
<evidence type="ECO:0000313" key="6">
    <source>
        <dbReference type="Proteomes" id="UP000199112"/>
    </source>
</evidence>
<dbReference type="InterPro" id="IPR005000">
    <property type="entry name" value="Aldolase/citrate-lyase_domain"/>
</dbReference>
<keyword evidence="2" id="KW-0479">Metal-binding</keyword>
<reference evidence="6" key="1">
    <citation type="submission" date="2016-10" db="EMBL/GenBank/DDBJ databases">
        <authorList>
            <person name="Varghese N."/>
            <person name="Submissions S."/>
        </authorList>
    </citation>
    <scope>NUCLEOTIDE SEQUENCE [LARGE SCALE GENOMIC DNA]</scope>
    <source>
        <strain evidence="6">CGMCC 1.8981</strain>
    </source>
</reference>
<dbReference type="GO" id="GO:0006107">
    <property type="term" value="P:oxaloacetate metabolic process"/>
    <property type="evidence" value="ECO:0007669"/>
    <property type="project" value="TreeGrafter"/>
</dbReference>
<organism evidence="5 6">
    <name type="scientific">Natronorubrum sediminis</name>
    <dbReference type="NCBI Taxonomy" id="640943"/>
    <lineage>
        <taxon>Archaea</taxon>
        <taxon>Methanobacteriati</taxon>
        <taxon>Methanobacteriota</taxon>
        <taxon>Stenosarchaea group</taxon>
        <taxon>Halobacteria</taxon>
        <taxon>Halobacteriales</taxon>
        <taxon>Natrialbaceae</taxon>
        <taxon>Natronorubrum</taxon>
    </lineage>
</organism>
<dbReference type="GO" id="GO:0016829">
    <property type="term" value="F:lyase activity"/>
    <property type="evidence" value="ECO:0007669"/>
    <property type="project" value="UniProtKB-KW"/>
</dbReference>
<protein>
    <submittedName>
        <fullName evidence="5">Citrate lyase subunit beta / citryl-CoA lyase</fullName>
    </submittedName>
</protein>
<dbReference type="InterPro" id="IPR015813">
    <property type="entry name" value="Pyrv/PenolPyrv_kinase-like_dom"/>
</dbReference>
<keyword evidence="5" id="KW-0456">Lyase</keyword>
<dbReference type="RefSeq" id="WP_090508136.1">
    <property type="nucleotide sequence ID" value="NZ_FNWL01000005.1"/>
</dbReference>
<proteinExistence type="predicted"/>
<keyword evidence="3" id="KW-0460">Magnesium</keyword>
<evidence type="ECO:0000256" key="2">
    <source>
        <dbReference type="ARBA" id="ARBA00022723"/>
    </source>
</evidence>